<gene>
    <name evidence="4" type="ORF">MKK02DRAFT_41626</name>
</gene>
<keyword evidence="2" id="KW-0472">Membrane</keyword>
<feature type="domain" description="Glycosyl transferase CAP10" evidence="3">
    <location>
        <begin position="353"/>
        <end position="619"/>
    </location>
</feature>
<dbReference type="InterPro" id="IPR006598">
    <property type="entry name" value="CAP10"/>
</dbReference>
<keyword evidence="2" id="KW-0812">Transmembrane</keyword>
<evidence type="ECO:0000256" key="1">
    <source>
        <dbReference type="SAM" id="MobiDB-lite"/>
    </source>
</evidence>
<protein>
    <recommendedName>
        <fullName evidence="3">Glycosyl transferase CAP10 domain-containing protein</fullName>
    </recommendedName>
</protein>
<dbReference type="InterPro" id="IPR051091">
    <property type="entry name" value="O-Glucosyltr/Glycosyltrsf_90"/>
</dbReference>
<reference evidence="4" key="1">
    <citation type="journal article" date="2022" name="G3 (Bethesda)">
        <title>High quality genome of the basidiomycete yeast Dioszegia hungarica PDD-24b-2 isolated from cloud water.</title>
        <authorList>
            <person name="Jarrige D."/>
            <person name="Haridas S."/>
            <person name="Bleykasten-Grosshans C."/>
            <person name="Joly M."/>
            <person name="Nadalig T."/>
            <person name="Sancelme M."/>
            <person name="Vuilleumier S."/>
            <person name="Grigoriev I.V."/>
            <person name="Amato P."/>
            <person name="Bringel F."/>
        </authorList>
    </citation>
    <scope>NUCLEOTIDE SEQUENCE</scope>
    <source>
        <strain evidence="4">PDD-24b-2</strain>
    </source>
</reference>
<dbReference type="EMBL" id="JAKWFO010000016">
    <property type="protein sequence ID" value="KAI9631986.1"/>
    <property type="molecule type" value="Genomic_DNA"/>
</dbReference>
<evidence type="ECO:0000259" key="3">
    <source>
        <dbReference type="SMART" id="SM00672"/>
    </source>
</evidence>
<comment type="caution">
    <text evidence="4">The sequence shown here is derived from an EMBL/GenBank/DDBJ whole genome shotgun (WGS) entry which is preliminary data.</text>
</comment>
<dbReference type="GeneID" id="77730841"/>
<name>A0AA38H1M0_9TREE</name>
<dbReference type="SMART" id="SM00672">
    <property type="entry name" value="CAP10"/>
    <property type="match status" value="1"/>
</dbReference>
<dbReference type="RefSeq" id="XP_052941763.1">
    <property type="nucleotide sequence ID" value="XM_053091636.1"/>
</dbReference>
<organism evidence="4 5">
    <name type="scientific">Dioszegia hungarica</name>
    <dbReference type="NCBI Taxonomy" id="4972"/>
    <lineage>
        <taxon>Eukaryota</taxon>
        <taxon>Fungi</taxon>
        <taxon>Dikarya</taxon>
        <taxon>Basidiomycota</taxon>
        <taxon>Agaricomycotina</taxon>
        <taxon>Tremellomycetes</taxon>
        <taxon>Tremellales</taxon>
        <taxon>Bulleribasidiaceae</taxon>
        <taxon>Dioszegia</taxon>
    </lineage>
</organism>
<dbReference type="Proteomes" id="UP001164286">
    <property type="component" value="Unassembled WGS sequence"/>
</dbReference>
<accession>A0AA38H1M0</accession>
<feature type="region of interest" description="Disordered" evidence="1">
    <location>
        <begin position="409"/>
        <end position="435"/>
    </location>
</feature>
<dbReference type="PANTHER" id="PTHR12203">
    <property type="entry name" value="KDEL LYS-ASP-GLU-LEU CONTAINING - RELATED"/>
    <property type="match status" value="1"/>
</dbReference>
<sequence>MPPQSAYPLSSITGNGGFPRPIRKPKKIIYLLGVFFLLYWFGLRHGLGQERVHTPLGWAVKGGRQRKSSLRFDKLGMAVLDPPPEGAEHPIYELMERGEERWHQLLDAQSRTLAGAVEEYKKRYFISPPAGFDKWWAFCEEHNVTMRDEYNQLMKDLLPHHALAPATFIKRSKDLQGTDFSYNMEVTQKAVRMTGPRGTSGRPKMMENLVSGFREHLPEGFEVKVVVSDHDTGSDVLGHDQRDRAMELVREGGHFTDAELKHFENADRTKAFGWFKACPMDSPANIRPGAENHTRHESHKSFIHDHMPTMDFCEFPELKRLHGAMSIDYNHRSKSHLKPILVLSKFPSDASFQITPIEGYLNLTEADLPYEGFWAEKTDARMFWRGTTTGGFDKWRDWRDSHRLRLHLDVNGPKPGGPDDLEGRAEGGDGGWQERTREVMMPDGKGGFRMANRFERTLGKGYAEVKLAGQASQCPTPALCKDINDNIEFGARVSPEDAYKYKYALDVDGNGWSSRFHRLLSSASPVIKMTMFPEWHMEWLMPWYHYIPLKPDYSDLYDIMAFFAGPIDELGNINESLGHDHLAQKIGEAGQRFALDHWNWANMQAYQTFRLLLELQRLHSLDREAFTYHGSG</sequence>
<evidence type="ECO:0000313" key="5">
    <source>
        <dbReference type="Proteomes" id="UP001164286"/>
    </source>
</evidence>
<feature type="compositionally biased region" description="Basic and acidic residues" evidence="1">
    <location>
        <begin position="421"/>
        <end position="435"/>
    </location>
</feature>
<dbReference type="PANTHER" id="PTHR12203:SF118">
    <property type="entry name" value="BETA-1,2-XYLOSYLTRANSFERASE 1"/>
    <property type="match status" value="1"/>
</dbReference>
<proteinExistence type="predicted"/>
<keyword evidence="2" id="KW-1133">Transmembrane helix</keyword>
<evidence type="ECO:0000313" key="4">
    <source>
        <dbReference type="EMBL" id="KAI9631986.1"/>
    </source>
</evidence>
<dbReference type="AlphaFoldDB" id="A0AA38H1M0"/>
<feature type="transmembrane region" description="Helical" evidence="2">
    <location>
        <begin position="28"/>
        <end position="47"/>
    </location>
</feature>
<keyword evidence="5" id="KW-1185">Reference proteome</keyword>
<dbReference type="Pfam" id="PF05686">
    <property type="entry name" value="Glyco_transf_90"/>
    <property type="match status" value="1"/>
</dbReference>
<evidence type="ECO:0000256" key="2">
    <source>
        <dbReference type="SAM" id="Phobius"/>
    </source>
</evidence>